<organism evidence="3">
    <name type="scientific">Thomasclavelia ramosa</name>
    <dbReference type="NCBI Taxonomy" id="1547"/>
    <lineage>
        <taxon>Bacteria</taxon>
        <taxon>Bacillati</taxon>
        <taxon>Bacillota</taxon>
        <taxon>Erysipelotrichia</taxon>
        <taxon>Erysipelotrichales</taxon>
        <taxon>Coprobacillaceae</taxon>
        <taxon>Thomasclavelia</taxon>
    </lineage>
</organism>
<dbReference type="AlphaFoldDB" id="A0A6N2Y6L6"/>
<keyword evidence="1" id="KW-1133">Transmembrane helix</keyword>
<evidence type="ECO:0000256" key="1">
    <source>
        <dbReference type="SAM" id="Phobius"/>
    </source>
</evidence>
<gene>
    <name evidence="3" type="ORF">CRLFYP8_01726</name>
    <name evidence="2" type="ORF">PM738_19700</name>
</gene>
<dbReference type="RefSeq" id="WP_003539044.1">
    <property type="nucleotide sequence ID" value="NZ_AP031443.1"/>
</dbReference>
<dbReference type="EMBL" id="CACRTL010000014">
    <property type="protein sequence ID" value="VYT62391.1"/>
    <property type="molecule type" value="Genomic_DNA"/>
</dbReference>
<reference evidence="3" key="1">
    <citation type="submission" date="2019-11" db="EMBL/GenBank/DDBJ databases">
        <authorList>
            <person name="Feng L."/>
        </authorList>
    </citation>
    <scope>NUCLEOTIDE SEQUENCE</scope>
    <source>
        <strain evidence="3">CramosumLFYP8</strain>
    </source>
</reference>
<keyword evidence="1" id="KW-0472">Membrane</keyword>
<dbReference type="Proteomes" id="UP001211987">
    <property type="component" value="Unassembled WGS sequence"/>
</dbReference>
<keyword evidence="1" id="KW-0812">Transmembrane</keyword>
<dbReference type="GeneID" id="76833328"/>
<evidence type="ECO:0000313" key="2">
    <source>
        <dbReference type="EMBL" id="MDB7086006.1"/>
    </source>
</evidence>
<accession>A0A6N2Y6L6</accession>
<feature type="transmembrane region" description="Helical" evidence="1">
    <location>
        <begin position="12"/>
        <end position="33"/>
    </location>
</feature>
<proteinExistence type="predicted"/>
<protein>
    <submittedName>
        <fullName evidence="3">Uncharacterized protein</fullName>
    </submittedName>
</protein>
<name>A0A6N2Y6L6_9FIRM</name>
<dbReference type="EMBL" id="JAQLKE010000073">
    <property type="protein sequence ID" value="MDB7086006.1"/>
    <property type="molecule type" value="Genomic_DNA"/>
</dbReference>
<evidence type="ECO:0000313" key="3">
    <source>
        <dbReference type="EMBL" id="VYT62391.1"/>
    </source>
</evidence>
<sequence length="41" mass="4888">MLNKFKGLKLKWYHFVVFWLPGGMLLLTGLLAYQYRNSKIV</sequence>
<reference evidence="2" key="2">
    <citation type="submission" date="2023-01" db="EMBL/GenBank/DDBJ databases">
        <title>Human gut microbiome strain richness.</title>
        <authorList>
            <person name="Chen-Liaw A."/>
        </authorList>
    </citation>
    <scope>NUCLEOTIDE SEQUENCE</scope>
    <source>
        <strain evidence="2">1001217st2_G6_1001217B_191108</strain>
    </source>
</reference>